<comment type="subunit">
    <text evidence="7">Homoheptamer.</text>
</comment>
<protein>
    <recommendedName>
        <fullName evidence="7">Small-conductance mechanosensitive channel</fullName>
    </recommendedName>
</protein>
<evidence type="ECO:0000256" key="3">
    <source>
        <dbReference type="ARBA" id="ARBA00022475"/>
    </source>
</evidence>
<keyword evidence="12" id="KW-1185">Reference proteome</keyword>
<dbReference type="InterPro" id="IPR011014">
    <property type="entry name" value="MscS_channel_TM-2"/>
</dbReference>
<dbReference type="RefSeq" id="WP_091193075.1">
    <property type="nucleotide sequence ID" value="NZ_FOVE01000007.1"/>
</dbReference>
<dbReference type="EMBL" id="FOVE01000007">
    <property type="protein sequence ID" value="SFN33592.1"/>
    <property type="molecule type" value="Genomic_DNA"/>
</dbReference>
<dbReference type="Gene3D" id="2.30.30.60">
    <property type="match status" value="1"/>
</dbReference>
<dbReference type="Pfam" id="PF00924">
    <property type="entry name" value="MS_channel_2nd"/>
    <property type="match status" value="1"/>
</dbReference>
<evidence type="ECO:0000256" key="1">
    <source>
        <dbReference type="ARBA" id="ARBA00004651"/>
    </source>
</evidence>
<dbReference type="InterPro" id="IPR045275">
    <property type="entry name" value="MscS_archaea/bacteria_type"/>
</dbReference>
<dbReference type="Gene3D" id="3.30.70.100">
    <property type="match status" value="1"/>
</dbReference>
<proteinExistence type="inferred from homology"/>
<dbReference type="Proteomes" id="UP000242869">
    <property type="component" value="Unassembled WGS sequence"/>
</dbReference>
<dbReference type="InterPro" id="IPR011066">
    <property type="entry name" value="MscS_channel_C_sf"/>
</dbReference>
<dbReference type="PANTHER" id="PTHR30221:SF1">
    <property type="entry name" value="SMALL-CONDUCTANCE MECHANOSENSITIVE CHANNEL"/>
    <property type="match status" value="1"/>
</dbReference>
<dbReference type="Gene3D" id="1.10.287.1260">
    <property type="match status" value="1"/>
</dbReference>
<comment type="function">
    <text evidence="7">Mechanosensitive channel that participates in the regulation of osmotic pressure changes within the cell, opening in response to stretch forces in the membrane lipid bilayer, without the need for other proteins. Contributes to normal resistance to hypoosmotic shock. Forms an ion channel of 1.0 nanosiemens conductance with a slight preference for anions.</text>
</comment>
<keyword evidence="7" id="KW-0997">Cell inner membrane</keyword>
<feature type="transmembrane region" description="Helical" evidence="7">
    <location>
        <begin position="59"/>
        <end position="82"/>
    </location>
</feature>
<dbReference type="Pfam" id="PF21088">
    <property type="entry name" value="MS_channel_1st"/>
    <property type="match status" value="1"/>
</dbReference>
<dbReference type="InterPro" id="IPR023408">
    <property type="entry name" value="MscS_beta-dom_sf"/>
</dbReference>
<keyword evidence="6 7" id="KW-0472">Membrane</keyword>
<dbReference type="InterPro" id="IPR010920">
    <property type="entry name" value="LSM_dom_sf"/>
</dbReference>
<dbReference type="OrthoDB" id="9809206at2"/>
<evidence type="ECO:0000256" key="7">
    <source>
        <dbReference type="RuleBase" id="RU369025"/>
    </source>
</evidence>
<feature type="transmembrane region" description="Helical" evidence="7">
    <location>
        <begin position="26"/>
        <end position="47"/>
    </location>
</feature>
<comment type="subcellular location">
    <subcellularLocation>
        <location evidence="7">Cell inner membrane</location>
        <topology evidence="7">Multi-pass membrane protein</topology>
    </subcellularLocation>
    <subcellularLocation>
        <location evidence="1">Cell membrane</location>
        <topology evidence="1">Multi-pass membrane protein</topology>
    </subcellularLocation>
</comment>
<dbReference type="SUPFAM" id="SSF82689">
    <property type="entry name" value="Mechanosensitive channel protein MscS (YggB), C-terminal domain"/>
    <property type="match status" value="1"/>
</dbReference>
<accession>A0A1I4Y689</accession>
<dbReference type="SUPFAM" id="SSF50182">
    <property type="entry name" value="Sm-like ribonucleoproteins"/>
    <property type="match status" value="1"/>
</dbReference>
<dbReference type="STRING" id="83765.SAMN05660284_01238"/>
<evidence type="ECO:0000256" key="2">
    <source>
        <dbReference type="ARBA" id="ARBA00008017"/>
    </source>
</evidence>
<keyword evidence="4 7" id="KW-0812">Transmembrane</keyword>
<evidence type="ECO:0000259" key="9">
    <source>
        <dbReference type="Pfam" id="PF21082"/>
    </source>
</evidence>
<organism evidence="11 12">
    <name type="scientific">Formivibrio citricus</name>
    <dbReference type="NCBI Taxonomy" id="83765"/>
    <lineage>
        <taxon>Bacteria</taxon>
        <taxon>Pseudomonadati</taxon>
        <taxon>Pseudomonadota</taxon>
        <taxon>Betaproteobacteria</taxon>
        <taxon>Neisseriales</taxon>
        <taxon>Chitinibacteraceae</taxon>
        <taxon>Formivibrio</taxon>
    </lineage>
</organism>
<feature type="domain" description="Mechanosensitive ion channel transmembrane helices 2/3" evidence="10">
    <location>
        <begin position="67"/>
        <end position="107"/>
    </location>
</feature>
<keyword evidence="7" id="KW-0407">Ion channel</keyword>
<comment type="caution">
    <text evidence="7">Lacks conserved residue(s) required for the propagation of feature annotation.</text>
</comment>
<dbReference type="AlphaFoldDB" id="A0A1I4Y689"/>
<name>A0A1I4Y689_9NEIS</name>
<dbReference type="GO" id="GO:0005886">
    <property type="term" value="C:plasma membrane"/>
    <property type="evidence" value="ECO:0007669"/>
    <property type="project" value="UniProtKB-SubCell"/>
</dbReference>
<dbReference type="PANTHER" id="PTHR30221">
    <property type="entry name" value="SMALL-CONDUCTANCE MECHANOSENSITIVE CHANNEL"/>
    <property type="match status" value="1"/>
</dbReference>
<dbReference type="InterPro" id="IPR006685">
    <property type="entry name" value="MscS_channel_2nd"/>
</dbReference>
<dbReference type="InterPro" id="IPR049278">
    <property type="entry name" value="MS_channel_C"/>
</dbReference>
<keyword evidence="3" id="KW-1003">Cell membrane</keyword>
<dbReference type="Pfam" id="PF21082">
    <property type="entry name" value="MS_channel_3rd"/>
    <property type="match status" value="1"/>
</dbReference>
<feature type="domain" description="Mechanosensitive ion channel MscS" evidence="8">
    <location>
        <begin position="109"/>
        <end position="174"/>
    </location>
</feature>
<keyword evidence="5 7" id="KW-1133">Transmembrane helix</keyword>
<evidence type="ECO:0000256" key="4">
    <source>
        <dbReference type="ARBA" id="ARBA00022692"/>
    </source>
</evidence>
<evidence type="ECO:0000256" key="6">
    <source>
        <dbReference type="ARBA" id="ARBA00023136"/>
    </source>
</evidence>
<dbReference type="InterPro" id="IPR008910">
    <property type="entry name" value="MSC_TM_helix"/>
</dbReference>
<evidence type="ECO:0000256" key="5">
    <source>
        <dbReference type="ARBA" id="ARBA00022989"/>
    </source>
</evidence>
<evidence type="ECO:0000313" key="11">
    <source>
        <dbReference type="EMBL" id="SFN33592.1"/>
    </source>
</evidence>
<evidence type="ECO:0000259" key="10">
    <source>
        <dbReference type="Pfam" id="PF21088"/>
    </source>
</evidence>
<gene>
    <name evidence="11" type="ORF">SAMN05660284_01238</name>
</gene>
<dbReference type="InterPro" id="IPR049142">
    <property type="entry name" value="MS_channel_1st"/>
</dbReference>
<evidence type="ECO:0000313" key="12">
    <source>
        <dbReference type="Proteomes" id="UP000242869"/>
    </source>
</evidence>
<keyword evidence="7" id="KW-0406">Ion transport</keyword>
<dbReference type="GO" id="GO:0008381">
    <property type="term" value="F:mechanosensitive monoatomic ion channel activity"/>
    <property type="evidence" value="ECO:0007669"/>
    <property type="project" value="InterPro"/>
</dbReference>
<comment type="similarity">
    <text evidence="2 7">Belongs to the MscS (TC 1.A.23) family.</text>
</comment>
<dbReference type="Pfam" id="PF05552">
    <property type="entry name" value="MS_channel_1st_1"/>
    <property type="match status" value="1"/>
</dbReference>
<evidence type="ECO:0000259" key="8">
    <source>
        <dbReference type="Pfam" id="PF00924"/>
    </source>
</evidence>
<sequence>MDKQLAMVGQLQAAVINQAVSFGPRLFVALLILVAGYYAGAWVGRFVRRLLQPFGLEPALSLLLVRIARLVILALFGVLALQNLGVQLLPLIAGLGVAGAGVALAMQGLLSNLVAGFVIIFSRPFRVGQYISIVNVEGRVEEISLFNTILSHTDLSRVVIPNRKIVGEILHNYGHVRQLDLEVHVAYDTDLGQAFATLQQILRNNALVLQEPAPLIQVTSLDDSSVKICIKPWVNVPDCARVAGEINQAILERFRDNGIAIPLPQREVRLIQR</sequence>
<dbReference type="SUPFAM" id="SSF82861">
    <property type="entry name" value="Mechanosensitive channel protein MscS (YggB), transmembrane region"/>
    <property type="match status" value="1"/>
</dbReference>
<feature type="domain" description="Mechanosensitive ion channel MscS C-terminal" evidence="9">
    <location>
        <begin position="180"/>
        <end position="261"/>
    </location>
</feature>
<keyword evidence="7" id="KW-0813">Transport</keyword>
<reference evidence="12" key="1">
    <citation type="submission" date="2016-10" db="EMBL/GenBank/DDBJ databases">
        <authorList>
            <person name="Varghese N."/>
            <person name="Submissions S."/>
        </authorList>
    </citation>
    <scope>NUCLEOTIDE SEQUENCE [LARGE SCALE GENOMIC DNA]</scope>
    <source>
        <strain evidence="12">DSM 6150</strain>
    </source>
</reference>
<feature type="transmembrane region" description="Helical" evidence="7">
    <location>
        <begin position="88"/>
        <end position="121"/>
    </location>
</feature>